<evidence type="ECO:0000256" key="1">
    <source>
        <dbReference type="ARBA" id="ARBA00008950"/>
    </source>
</evidence>
<dbReference type="CDD" id="cd00841">
    <property type="entry name" value="MPP_YfcE"/>
    <property type="match status" value="1"/>
</dbReference>
<name>A0A011UH97_RUMAL</name>
<dbReference type="OrthoDB" id="9800565at2"/>
<gene>
    <name evidence="4" type="ORF">RASY3_10160</name>
</gene>
<comment type="caution">
    <text evidence="4">The sequence shown here is derived from an EMBL/GenBank/DDBJ whole genome shotgun (WGS) entry which is preliminary data.</text>
</comment>
<evidence type="ECO:0000313" key="4">
    <source>
        <dbReference type="EMBL" id="EXM40014.1"/>
    </source>
</evidence>
<organism evidence="4 5">
    <name type="scientific">Ruminococcus albus SY3</name>
    <dbReference type="NCBI Taxonomy" id="1341156"/>
    <lineage>
        <taxon>Bacteria</taxon>
        <taxon>Bacillati</taxon>
        <taxon>Bacillota</taxon>
        <taxon>Clostridia</taxon>
        <taxon>Eubacteriales</taxon>
        <taxon>Oscillospiraceae</taxon>
        <taxon>Ruminococcus</taxon>
    </lineage>
</organism>
<dbReference type="NCBIfam" id="TIGR00040">
    <property type="entry name" value="yfcE"/>
    <property type="match status" value="1"/>
</dbReference>
<comment type="cofactor">
    <cofactor evidence="2">
        <name>a divalent metal cation</name>
        <dbReference type="ChEBI" id="CHEBI:60240"/>
    </cofactor>
</comment>
<dbReference type="InterPro" id="IPR041802">
    <property type="entry name" value="MPP_YfcE"/>
</dbReference>
<dbReference type="EMBL" id="JEOB01000002">
    <property type="protein sequence ID" value="EXM40014.1"/>
    <property type="molecule type" value="Genomic_DNA"/>
</dbReference>
<keyword evidence="2" id="KW-0479">Metal-binding</keyword>
<reference evidence="4 5" key="1">
    <citation type="submission" date="2013-06" db="EMBL/GenBank/DDBJ databases">
        <title>Rumen cellulosomics: divergent fiber-degrading strategies revealed by comparative genome-wide analysis of six Ruminococcal strains.</title>
        <authorList>
            <person name="Dassa B."/>
            <person name="Borovok I."/>
            <person name="Lamed R."/>
            <person name="Flint H."/>
            <person name="Yeoman C.J."/>
            <person name="White B."/>
            <person name="Bayer E.A."/>
        </authorList>
    </citation>
    <scope>NUCLEOTIDE SEQUENCE [LARGE SCALE GENOMIC DNA]</scope>
    <source>
        <strain evidence="4 5">SY3</strain>
    </source>
</reference>
<evidence type="ECO:0000313" key="5">
    <source>
        <dbReference type="Proteomes" id="UP000021369"/>
    </source>
</evidence>
<evidence type="ECO:0000259" key="3">
    <source>
        <dbReference type="Pfam" id="PF12850"/>
    </source>
</evidence>
<dbReference type="GO" id="GO:0046872">
    <property type="term" value="F:metal ion binding"/>
    <property type="evidence" value="ECO:0007669"/>
    <property type="project" value="UniProtKB-KW"/>
</dbReference>
<protein>
    <recommendedName>
        <fullName evidence="2">Phosphoesterase</fullName>
        <ecNumber evidence="2">3.1.4.-</ecNumber>
    </recommendedName>
</protein>
<dbReference type="SUPFAM" id="SSF56300">
    <property type="entry name" value="Metallo-dependent phosphatases"/>
    <property type="match status" value="1"/>
</dbReference>
<dbReference type="PATRIC" id="fig|1341156.4.peg.1333"/>
<proteinExistence type="inferred from homology"/>
<dbReference type="Gene3D" id="3.60.21.10">
    <property type="match status" value="1"/>
</dbReference>
<dbReference type="EC" id="3.1.4.-" evidence="2"/>
<dbReference type="GO" id="GO:0016787">
    <property type="term" value="F:hydrolase activity"/>
    <property type="evidence" value="ECO:0007669"/>
    <property type="project" value="UniProtKB-UniRule"/>
</dbReference>
<dbReference type="Proteomes" id="UP000021369">
    <property type="component" value="Unassembled WGS sequence"/>
</dbReference>
<keyword evidence="5" id="KW-1185">Reference proteome</keyword>
<dbReference type="PANTHER" id="PTHR11124">
    <property type="entry name" value="VACUOLAR SORTING PROTEIN VPS29"/>
    <property type="match status" value="1"/>
</dbReference>
<sequence length="159" mass="18276">MRIIVFSDTHGNFAAMHKIIKRNGDADLFIFLGDGLSEFRKLKSHYLDNNMICVKGNCDFDKELPESMVYVLPDGKRMFLAHGDKWGVNFSVENIYEKAKEEECQFALFGHTHKRYYEQRGTMLILNPGSAGQPRDEKPPCYAWLDITPTGVIHNFVNL</sequence>
<comment type="similarity">
    <text evidence="1 2">Belongs to the metallophosphoesterase superfamily. YfcE family.</text>
</comment>
<dbReference type="InterPro" id="IPR000979">
    <property type="entry name" value="Phosphodiesterase_MJ0936/Vps29"/>
</dbReference>
<dbReference type="RefSeq" id="WP_024856273.1">
    <property type="nucleotide sequence ID" value="NZ_JEOB01000002.1"/>
</dbReference>
<feature type="domain" description="Calcineurin-like phosphoesterase" evidence="3">
    <location>
        <begin position="1"/>
        <end position="148"/>
    </location>
</feature>
<dbReference type="InterPro" id="IPR029052">
    <property type="entry name" value="Metallo-depent_PP-like"/>
</dbReference>
<dbReference type="InterPro" id="IPR024654">
    <property type="entry name" value="Calcineurin-like_PHP_lpxH"/>
</dbReference>
<dbReference type="Pfam" id="PF12850">
    <property type="entry name" value="Metallophos_2"/>
    <property type="match status" value="1"/>
</dbReference>
<evidence type="ECO:0000256" key="2">
    <source>
        <dbReference type="RuleBase" id="RU362039"/>
    </source>
</evidence>
<dbReference type="AlphaFoldDB" id="A0A011UH97"/>
<accession>A0A011UH97</accession>